<dbReference type="PANTHER" id="PTHR43963:SF6">
    <property type="entry name" value="CHAIN DEHYDROGENASE FAMILY PROTEIN, PUTATIVE (AFU_ORTHOLOGUE AFUA_3G15350)-RELATED"/>
    <property type="match status" value="1"/>
</dbReference>
<dbReference type="GeneID" id="71986480"/>
<organism evidence="5 6">
    <name type="scientific">Passalora fulva</name>
    <name type="common">Tomato leaf mold</name>
    <name type="synonym">Cladosporium fulvum</name>
    <dbReference type="NCBI Taxonomy" id="5499"/>
    <lineage>
        <taxon>Eukaryota</taxon>
        <taxon>Fungi</taxon>
        <taxon>Dikarya</taxon>
        <taxon>Ascomycota</taxon>
        <taxon>Pezizomycotina</taxon>
        <taxon>Dothideomycetes</taxon>
        <taxon>Dothideomycetidae</taxon>
        <taxon>Mycosphaerellales</taxon>
        <taxon>Mycosphaerellaceae</taxon>
        <taxon>Fulvia</taxon>
    </lineage>
</organism>
<dbReference type="Gene3D" id="3.40.50.720">
    <property type="entry name" value="NAD(P)-binding Rossmann-like Domain"/>
    <property type="match status" value="1"/>
</dbReference>
<dbReference type="Proteomes" id="UP000756132">
    <property type="component" value="Chromosome 5"/>
</dbReference>
<evidence type="ECO:0000256" key="2">
    <source>
        <dbReference type="ARBA" id="ARBA00022857"/>
    </source>
</evidence>
<accession>A0A9Q8LHF8</accession>
<dbReference type="Pfam" id="PF00106">
    <property type="entry name" value="adh_short"/>
    <property type="match status" value="1"/>
</dbReference>
<name>A0A9Q8LHF8_PASFU</name>
<dbReference type="OrthoDB" id="191139at2759"/>
<reference evidence="5" key="1">
    <citation type="submission" date="2021-12" db="EMBL/GenBank/DDBJ databases">
        <authorList>
            <person name="Zaccaron A."/>
            <person name="Stergiopoulos I."/>
        </authorList>
    </citation>
    <scope>NUCLEOTIDE SEQUENCE</scope>
    <source>
        <strain evidence="5">Race5_Kim</strain>
    </source>
</reference>
<dbReference type="PANTHER" id="PTHR43963">
    <property type="entry name" value="CARBONYL REDUCTASE 1-RELATED"/>
    <property type="match status" value="1"/>
</dbReference>
<dbReference type="PRINTS" id="PR00081">
    <property type="entry name" value="GDHRDH"/>
</dbReference>
<comment type="similarity">
    <text evidence="1 4">Belongs to the short-chain dehydrogenases/reductases (SDR) family.</text>
</comment>
<dbReference type="GO" id="GO:0016491">
    <property type="term" value="F:oxidoreductase activity"/>
    <property type="evidence" value="ECO:0007669"/>
    <property type="project" value="UniProtKB-KW"/>
</dbReference>
<evidence type="ECO:0000256" key="1">
    <source>
        <dbReference type="ARBA" id="ARBA00006484"/>
    </source>
</evidence>
<dbReference type="KEGG" id="ffu:CLAFUR5_06602"/>
<dbReference type="AlphaFoldDB" id="A0A9Q8LHF8"/>
<evidence type="ECO:0000256" key="3">
    <source>
        <dbReference type="ARBA" id="ARBA00023002"/>
    </source>
</evidence>
<dbReference type="InterPro" id="IPR036291">
    <property type="entry name" value="NAD(P)-bd_dom_sf"/>
</dbReference>
<dbReference type="OMA" id="YWANDSV"/>
<keyword evidence="3" id="KW-0560">Oxidoreductase</keyword>
<dbReference type="EMBL" id="CP090167">
    <property type="protein sequence ID" value="UJO17524.1"/>
    <property type="molecule type" value="Genomic_DNA"/>
</dbReference>
<protein>
    <submittedName>
        <fullName evidence="5">Carbonyl reductase [NADPH] 1</fullName>
    </submittedName>
</protein>
<evidence type="ECO:0000256" key="4">
    <source>
        <dbReference type="RuleBase" id="RU000363"/>
    </source>
</evidence>
<dbReference type="PRINTS" id="PR00080">
    <property type="entry name" value="SDRFAMILY"/>
</dbReference>
<reference evidence="5" key="2">
    <citation type="journal article" date="2022" name="Microb. Genom.">
        <title>A chromosome-scale genome assembly of the tomato pathogen Cladosporium fulvum reveals a compartmentalized genome architecture and the presence of a dispensable chromosome.</title>
        <authorList>
            <person name="Zaccaron A.Z."/>
            <person name="Chen L.H."/>
            <person name="Samaras A."/>
            <person name="Stergiopoulos I."/>
        </authorList>
    </citation>
    <scope>NUCLEOTIDE SEQUENCE</scope>
    <source>
        <strain evidence="5">Race5_Kim</strain>
    </source>
</reference>
<keyword evidence="2" id="KW-0521">NADP</keyword>
<gene>
    <name evidence="5" type="ORF">CLAFUR5_06602</name>
</gene>
<dbReference type="RefSeq" id="XP_047761890.1">
    <property type="nucleotide sequence ID" value="XM_047905750.1"/>
</dbReference>
<evidence type="ECO:0000313" key="5">
    <source>
        <dbReference type="EMBL" id="UJO17524.1"/>
    </source>
</evidence>
<dbReference type="InterPro" id="IPR002347">
    <property type="entry name" value="SDR_fam"/>
</dbReference>
<dbReference type="SUPFAM" id="SSF51735">
    <property type="entry name" value="NAD(P)-binding Rossmann-fold domains"/>
    <property type="match status" value="1"/>
</dbReference>
<sequence length="315" mass="34746">MPLLRPSLIIVTGSNRGIGKAVCQQILKRPDIGPLKLFATSRSGEDLGLESTKERQTVYRRLDVSKRESIDALRDEVKADKDGGGVRLLVNNAGINLDNEKGMGRLEAARKTIGVNFEGTLDMCCTFLPHLSKDTGRIVNLSSVASSLKPYSEEIQRRFRSALFLSDVETLAEEYLVRLNMLTFRKPSLTTNDPKHAVETSTEQSSGFSIPPRHYAMSKALVRAMTRVLSGEHHAAHPESKILINSCCPGWINTDMGGLVGSGRTMPPKTAEEGAGIVMRLGFDELEDEDRWGVSGEYWANESVRSRGLGSVQRW</sequence>
<evidence type="ECO:0000313" key="6">
    <source>
        <dbReference type="Proteomes" id="UP000756132"/>
    </source>
</evidence>
<proteinExistence type="inferred from homology"/>
<keyword evidence="6" id="KW-1185">Reference proteome</keyword>